<dbReference type="InterPro" id="IPR039970">
    <property type="entry name" value="TF_Grauzone"/>
</dbReference>
<dbReference type="PANTHER" id="PTHR23225">
    <property type="entry name" value="ZINC FINGER PROTEIN"/>
    <property type="match status" value="1"/>
</dbReference>
<dbReference type="Proteomes" id="UP001055219">
    <property type="component" value="Unassembled WGS sequence"/>
</dbReference>
<dbReference type="AlphaFoldDB" id="A0A9P9XTW4"/>
<keyword evidence="2" id="KW-1185">Reference proteome</keyword>
<dbReference type="GO" id="GO:0003700">
    <property type="term" value="F:DNA-binding transcription factor activity"/>
    <property type="evidence" value="ECO:0007669"/>
    <property type="project" value="InterPro"/>
</dbReference>
<organism evidence="1 2">
    <name type="scientific">Emericellopsis cladophorae</name>
    <dbReference type="NCBI Taxonomy" id="2686198"/>
    <lineage>
        <taxon>Eukaryota</taxon>
        <taxon>Fungi</taxon>
        <taxon>Dikarya</taxon>
        <taxon>Ascomycota</taxon>
        <taxon>Pezizomycotina</taxon>
        <taxon>Sordariomycetes</taxon>
        <taxon>Hypocreomycetidae</taxon>
        <taxon>Hypocreales</taxon>
        <taxon>Bionectriaceae</taxon>
        <taxon>Emericellopsis</taxon>
    </lineage>
</organism>
<dbReference type="GeneID" id="75830022"/>
<dbReference type="OrthoDB" id="5388486at2759"/>
<dbReference type="EMBL" id="JAGIXG020000119">
    <property type="protein sequence ID" value="KAI6777714.1"/>
    <property type="molecule type" value="Genomic_DNA"/>
</dbReference>
<accession>A0A9P9XTW4</accession>
<name>A0A9P9XTW4_9HYPO</name>
<dbReference type="PANTHER" id="PTHR23225:SF2">
    <property type="entry name" value="AT09679P-RELATED"/>
    <property type="match status" value="1"/>
</dbReference>
<evidence type="ECO:0000313" key="2">
    <source>
        <dbReference type="Proteomes" id="UP001055219"/>
    </source>
</evidence>
<comment type="caution">
    <text evidence="1">The sequence shown here is derived from an EMBL/GenBank/DDBJ whole genome shotgun (WGS) entry which is preliminary data.</text>
</comment>
<evidence type="ECO:0008006" key="3">
    <source>
        <dbReference type="Google" id="ProtNLM"/>
    </source>
</evidence>
<proteinExistence type="predicted"/>
<reference evidence="1" key="2">
    <citation type="submission" date="2022-07" db="EMBL/GenBank/DDBJ databases">
        <authorList>
            <person name="Goncalves M.F.M."/>
            <person name="Hilario S."/>
            <person name="Van De Peer Y."/>
            <person name="Esteves A.C."/>
            <person name="Alves A."/>
        </authorList>
    </citation>
    <scope>NUCLEOTIDE SEQUENCE</scope>
    <source>
        <strain evidence="1">MUM 19.33</strain>
    </source>
</reference>
<sequence length="282" mass="32182">MEARENKPSLLRHRWAKEKDAILTELRTVDSAPTDCTAQSLSTSFASPFDLKRSQYGITHREQLAFDKHIETPIRPFICVFHYAGCNKTFSKKNEWKRHVLKQHICLEYYRCDDMKCTAATRSGTTCRANNLPAHGKVFRRKDLHMQHVRRMHLLNINAHQTQEAMTELQQRALRTRCQLPLNMTCPAENCDLVFSGDKAWDDWMEHAARHLLAAHEGLEPEVGFGGSQDTCLTEWAQHADVNVARRVQGGWALNDPLQDCDLVVRSSPSSSVCDEDAKEPA</sequence>
<protein>
    <recommendedName>
        <fullName evidence="3">C2H2-type domain-containing protein</fullName>
    </recommendedName>
</protein>
<dbReference type="RefSeq" id="XP_051358570.1">
    <property type="nucleotide sequence ID" value="XM_051510536.1"/>
</dbReference>
<gene>
    <name evidence="1" type="ORF">J7T54_003522</name>
</gene>
<evidence type="ECO:0000313" key="1">
    <source>
        <dbReference type="EMBL" id="KAI6777714.1"/>
    </source>
</evidence>
<reference evidence="1" key="1">
    <citation type="journal article" date="2021" name="J Fungi (Basel)">
        <title>Genomic and Metabolomic Analyses of the Marine Fungus Emericellopsis cladophorae: Insights into Saltwater Adaptability Mechanisms and Its Biosynthetic Potential.</title>
        <authorList>
            <person name="Goncalves M.F.M."/>
            <person name="Hilario S."/>
            <person name="Van de Peer Y."/>
            <person name="Esteves A.C."/>
            <person name="Alves A."/>
        </authorList>
    </citation>
    <scope>NUCLEOTIDE SEQUENCE</scope>
    <source>
        <strain evidence="1">MUM 19.33</strain>
    </source>
</reference>